<dbReference type="Proteomes" id="UP000054097">
    <property type="component" value="Unassembled WGS sequence"/>
</dbReference>
<reference evidence="1 2" key="1">
    <citation type="submission" date="2014-04" db="EMBL/GenBank/DDBJ databases">
        <authorList>
            <consortium name="DOE Joint Genome Institute"/>
            <person name="Kuo A."/>
            <person name="Zuccaro A."/>
            <person name="Kohler A."/>
            <person name="Nagy L.G."/>
            <person name="Floudas D."/>
            <person name="Copeland A."/>
            <person name="Barry K.W."/>
            <person name="Cichocki N."/>
            <person name="Veneault-Fourrey C."/>
            <person name="LaButti K."/>
            <person name="Lindquist E.A."/>
            <person name="Lipzen A."/>
            <person name="Lundell T."/>
            <person name="Morin E."/>
            <person name="Murat C."/>
            <person name="Sun H."/>
            <person name="Tunlid A."/>
            <person name="Henrissat B."/>
            <person name="Grigoriev I.V."/>
            <person name="Hibbett D.S."/>
            <person name="Martin F."/>
            <person name="Nordberg H.P."/>
            <person name="Cantor M.N."/>
            <person name="Hua S.X."/>
        </authorList>
    </citation>
    <scope>NUCLEOTIDE SEQUENCE [LARGE SCALE GENOMIC DNA]</scope>
    <source>
        <strain evidence="1 2">MAFF 305830</strain>
    </source>
</reference>
<sequence length="319" mass="37438">MLDRSALCLTEWHTFDPYDNEAEVGESFKKEITVTFPNLQARITTFKCMYPSKTHLRRGLQNVTHLIGAASEYLHLLRAITHVTLIDETFESLHRFETGLTNLTFLELHLNSAHFGPLQTIHLPRLQYLVIFWEDAFGKAPIAWMVMPLLQRLEFRPYAISYCYWMVDDIRELFRSPKESHYQSDPSTLILGVPLNLDLLKKILYHSPSVQRLEIVLDSEEYASDEMVVSIFTQRMVDERFTESTEWVYSPHLIYLCILLPWARHDLGRWVRCAWKIVKARNHDMFEGVRVRWSDSSESEVLKEHILSMPAWEHLAIGD</sequence>
<protein>
    <submittedName>
        <fullName evidence="1">Uncharacterized protein</fullName>
    </submittedName>
</protein>
<name>A0A0C2WRB5_SERVB</name>
<dbReference type="HOGENOM" id="CLU_872001_0_0_1"/>
<gene>
    <name evidence="1" type="ORF">M408DRAFT_334127</name>
</gene>
<dbReference type="AlphaFoldDB" id="A0A0C2WRB5"/>
<keyword evidence="2" id="KW-1185">Reference proteome</keyword>
<evidence type="ECO:0000313" key="1">
    <source>
        <dbReference type="EMBL" id="KIM20122.1"/>
    </source>
</evidence>
<organism evidence="1 2">
    <name type="scientific">Serendipita vermifera MAFF 305830</name>
    <dbReference type="NCBI Taxonomy" id="933852"/>
    <lineage>
        <taxon>Eukaryota</taxon>
        <taxon>Fungi</taxon>
        <taxon>Dikarya</taxon>
        <taxon>Basidiomycota</taxon>
        <taxon>Agaricomycotina</taxon>
        <taxon>Agaricomycetes</taxon>
        <taxon>Sebacinales</taxon>
        <taxon>Serendipitaceae</taxon>
        <taxon>Serendipita</taxon>
    </lineage>
</organism>
<reference evidence="2" key="2">
    <citation type="submission" date="2015-01" db="EMBL/GenBank/DDBJ databases">
        <title>Evolutionary Origins and Diversification of the Mycorrhizal Mutualists.</title>
        <authorList>
            <consortium name="DOE Joint Genome Institute"/>
            <consortium name="Mycorrhizal Genomics Consortium"/>
            <person name="Kohler A."/>
            <person name="Kuo A."/>
            <person name="Nagy L.G."/>
            <person name="Floudas D."/>
            <person name="Copeland A."/>
            <person name="Barry K.W."/>
            <person name="Cichocki N."/>
            <person name="Veneault-Fourrey C."/>
            <person name="LaButti K."/>
            <person name="Lindquist E.A."/>
            <person name="Lipzen A."/>
            <person name="Lundell T."/>
            <person name="Morin E."/>
            <person name="Murat C."/>
            <person name="Riley R."/>
            <person name="Ohm R."/>
            <person name="Sun H."/>
            <person name="Tunlid A."/>
            <person name="Henrissat B."/>
            <person name="Grigoriev I.V."/>
            <person name="Hibbett D.S."/>
            <person name="Martin F."/>
        </authorList>
    </citation>
    <scope>NUCLEOTIDE SEQUENCE [LARGE SCALE GENOMIC DNA]</scope>
    <source>
        <strain evidence="2">MAFF 305830</strain>
    </source>
</reference>
<evidence type="ECO:0000313" key="2">
    <source>
        <dbReference type="Proteomes" id="UP000054097"/>
    </source>
</evidence>
<proteinExistence type="predicted"/>
<accession>A0A0C2WRB5</accession>
<dbReference type="EMBL" id="KN824472">
    <property type="protein sequence ID" value="KIM20122.1"/>
    <property type="molecule type" value="Genomic_DNA"/>
</dbReference>